<evidence type="ECO:0000256" key="1">
    <source>
        <dbReference type="SAM" id="MobiDB-lite"/>
    </source>
</evidence>
<gene>
    <name evidence="2" type="ORF">EVAR_89732_1</name>
</gene>
<dbReference type="EMBL" id="BGZK01001073">
    <property type="protein sequence ID" value="GBP70417.1"/>
    <property type="molecule type" value="Genomic_DNA"/>
</dbReference>
<name>A0A4C1Y779_EUMVA</name>
<protein>
    <submittedName>
        <fullName evidence="2">Uncharacterized protein</fullName>
    </submittedName>
</protein>
<keyword evidence="3" id="KW-1185">Reference proteome</keyword>
<evidence type="ECO:0000313" key="3">
    <source>
        <dbReference type="Proteomes" id="UP000299102"/>
    </source>
</evidence>
<feature type="region of interest" description="Disordered" evidence="1">
    <location>
        <begin position="198"/>
        <end position="217"/>
    </location>
</feature>
<comment type="caution">
    <text evidence="2">The sequence shown here is derived from an EMBL/GenBank/DDBJ whole genome shotgun (WGS) entry which is preliminary data.</text>
</comment>
<reference evidence="2 3" key="1">
    <citation type="journal article" date="2019" name="Commun. Biol.">
        <title>The bagworm genome reveals a unique fibroin gene that provides high tensile strength.</title>
        <authorList>
            <person name="Kono N."/>
            <person name="Nakamura H."/>
            <person name="Ohtoshi R."/>
            <person name="Tomita M."/>
            <person name="Numata K."/>
            <person name="Arakawa K."/>
        </authorList>
    </citation>
    <scope>NUCLEOTIDE SEQUENCE [LARGE SCALE GENOMIC DNA]</scope>
</reference>
<accession>A0A4C1Y779</accession>
<dbReference type="AlphaFoldDB" id="A0A4C1Y779"/>
<dbReference type="Proteomes" id="UP000299102">
    <property type="component" value="Unassembled WGS sequence"/>
</dbReference>
<evidence type="ECO:0000313" key="2">
    <source>
        <dbReference type="EMBL" id="GBP70417.1"/>
    </source>
</evidence>
<proteinExistence type="predicted"/>
<sequence length="260" mass="29514">MGRPAKRAAHRAHLTVSRQGVPLIITFDYDNYYTITTLRYAGRSCIGRCAFWNGARARIALAYIATSNLSVLGQSANSSCVHEMFIRPSDRDVLDLLKRLWVWRHGDRERESSRDTKHSIPIPHGRSQEIIETGPHAYWAVIRSDSARNSVGLAPLGRPARTELKTRGYWKKRKVSSYASHPRGCCQLYRMPAIDKEMPSARDSPTEGPLGSPRHENHERFRCGLVPVLNVTVSEVIGHENDLREVLRKKQQMKSMGWAD</sequence>
<organism evidence="2 3">
    <name type="scientific">Eumeta variegata</name>
    <name type="common">Bagworm moth</name>
    <name type="synonym">Eumeta japonica</name>
    <dbReference type="NCBI Taxonomy" id="151549"/>
    <lineage>
        <taxon>Eukaryota</taxon>
        <taxon>Metazoa</taxon>
        <taxon>Ecdysozoa</taxon>
        <taxon>Arthropoda</taxon>
        <taxon>Hexapoda</taxon>
        <taxon>Insecta</taxon>
        <taxon>Pterygota</taxon>
        <taxon>Neoptera</taxon>
        <taxon>Endopterygota</taxon>
        <taxon>Lepidoptera</taxon>
        <taxon>Glossata</taxon>
        <taxon>Ditrysia</taxon>
        <taxon>Tineoidea</taxon>
        <taxon>Psychidae</taxon>
        <taxon>Oiketicinae</taxon>
        <taxon>Eumeta</taxon>
    </lineage>
</organism>